<feature type="region of interest" description="Disordered" evidence="2">
    <location>
        <begin position="1196"/>
        <end position="1282"/>
    </location>
</feature>
<sequence>MAGNDPVSDVNSRWQRLEQRLEQQPSSSSSPPSLPPPHPPHSSFEDGVRQLESSFDVAVKFLDFDEYPVRNGHEWNDRVKEAEAWMAARREALAEVVAEGRRLADTGRMELETHRAIEQLDNVIDVANEFEAEIERNRGEVDLAVEKRDGLEKDIRAMVDVIHSLAQRNLQEPEIVQATRRDLSSRDPQLCSLSRRAAELHASLPGRSSASRDASLDELNRLLGQLEAGLAGSASRSETREPGPSQPSPDRTSRSSVGGELAMEVMCTDQGTTTEEEKSKAEAQEEPKHRQQSSVDIPIHFEPEQPQRLGQMNIEVEEEQASTVAHFASIAQHHNTPNDGCSHASVPVGICTNEMVNLQKGGDDVATSSAIQTSKTSEAEAREAMTSSDFKPEDGYEAQAASKVKQPEDHAPEASEAKLERTSPEAKAQDDDGAKTISRVTAPATKLEPESHAPEASESAAKLERTSSETKLELEPRAPNPEEQDALARAPVVEAVPVMRFSENQEDQAHAPEAPEPEAKLKRMPSETKPEAEAQASPHPESVITSAGPKPQAEAQKPVEASEPKPESSPIRHYAVKSVLERVLDNVRSQSSSPDTASVELNFPSSSEGEFGSSSEEEGEQAKEGVERAAEGHDVKAVQADDAHEPAQVAVRPESLQHKVEPPRLQQADQPVGEAELPEVDAAEEVPRPQKEAGLGIEATKPADKVLLPEVAAPHKPPRVDEAIKPVDVPEHPEDSASELRQLEAKAPEAQLILTDVRPVELGAELVLRTPSPRPETPLEGVLEKVKDSLDVSAIIETVRLELEQVPKAVKVEHEERAVEAEPTPEEAGRVPVVVEDVKTKPYPDESGEKAGTVGVSDKVQEILERSDLQKPVPEVQKAVVKREAEASPGTEIPEQSTVQTVMSRIPEESAPKPAISAEVAYRKETESIPEIQEIPVESNIQPPAGTIPGEAAVKPAILEEQPDRKRPEIPMHSSVPSNPEADTSNIPKDSFSGDESTLNIINYEDNLVPVEPEMANIEATVAPKQKTEADTVALAIAPLQHAPIDEPGIPYPVYNLEEEDGRSLDSYSDPLSKYETPPETLRDATPSSDEMSDVTPKPMAGEGARDIFEAKPGEEAYKASEALVITKPAEVPKEADAQVAAHAFEEKPNFGESADQAILADQDPELLEKVRQAEAEPKPWIRQAERALQKVLETAIGARAHDDDHHQKHVDEAREWLRQSPEKRQTQRGKTDSREVTPVEKGQREPSGPRVEEAIIPKSIKSYEKTPPRHQPSSSKNRPDMDEVYEILDNIEDGLSFEEEYPLENVERDERHYKEMHKQLDKAAKALEANLMEMNMMQADHTRDRIETLRKDVDERKRKSHDEKREWIDFSKTLQEAERLYLKGMRLTEDWTKKGLKDRENPKAKEMLDRIARTANRAETAVCDVVRRAGGVLPRMREGGVKETETRRAVYDLDEKFAEWSRQARALLDTSVVDVDALRSQSTSICEWCDLVEGEICSLIHWTDIDTIQEYKDKSEKRLVELADHRQTLSHLEQGKDRLVLMHTVEMHVKHDVRRLVSHAAQRIADIRSDIADRSRSLDEMRLRAEEMWREVDRVEEMAKEIERRVEAARDAVIYTPSRDAAMAVKSDAADLRMAASKLEKILANAEKDKPVIPEKQKR</sequence>
<feature type="region of interest" description="Disordered" evidence="2">
    <location>
        <begin position="814"/>
        <end position="857"/>
    </location>
</feature>
<keyword evidence="4" id="KW-1185">Reference proteome</keyword>
<feature type="compositionally biased region" description="Polar residues" evidence="2">
    <location>
        <begin position="587"/>
        <end position="596"/>
    </location>
</feature>
<feature type="coiled-coil region" evidence="1">
    <location>
        <begin position="1586"/>
        <end position="1650"/>
    </location>
</feature>
<evidence type="ECO:0000256" key="2">
    <source>
        <dbReference type="SAM" id="MobiDB-lite"/>
    </source>
</evidence>
<accession>A0AA36C8N4</accession>
<feature type="region of interest" description="Disordered" evidence="2">
    <location>
        <begin position="230"/>
        <end position="299"/>
    </location>
</feature>
<feature type="compositionally biased region" description="Basic and acidic residues" evidence="2">
    <location>
        <begin position="405"/>
        <end position="434"/>
    </location>
</feature>
<proteinExistence type="predicted"/>
<gene>
    <name evidence="3" type="ORF">MSPICULIGERA_LOCUS3075</name>
</gene>
<feature type="compositionally biased region" description="Polar residues" evidence="2">
    <location>
        <begin position="894"/>
        <end position="903"/>
    </location>
</feature>
<feature type="coiled-coil region" evidence="1">
    <location>
        <begin position="1304"/>
        <end position="1367"/>
    </location>
</feature>
<feature type="compositionally biased region" description="Basic and acidic residues" evidence="2">
    <location>
        <begin position="718"/>
        <end position="735"/>
    </location>
</feature>
<feature type="region of interest" description="Disordered" evidence="2">
    <location>
        <begin position="883"/>
        <end position="915"/>
    </location>
</feature>
<dbReference type="EMBL" id="CATQJA010000873">
    <property type="protein sequence ID" value="CAJ0564400.1"/>
    <property type="molecule type" value="Genomic_DNA"/>
</dbReference>
<feature type="non-terminal residue" evidence="3">
    <location>
        <position position="1660"/>
    </location>
</feature>
<feature type="region of interest" description="Disordered" evidence="2">
    <location>
        <begin position="1"/>
        <end position="47"/>
    </location>
</feature>
<comment type="caution">
    <text evidence="3">The sequence shown here is derived from an EMBL/GenBank/DDBJ whole genome shotgun (WGS) entry which is preliminary data.</text>
</comment>
<keyword evidence="1" id="KW-0175">Coiled coil</keyword>
<feature type="compositionally biased region" description="Polar residues" evidence="2">
    <location>
        <begin position="975"/>
        <end position="998"/>
    </location>
</feature>
<feature type="compositionally biased region" description="Basic and acidic residues" evidence="2">
    <location>
        <begin position="1251"/>
        <end position="1268"/>
    </location>
</feature>
<feature type="region of interest" description="Disordered" evidence="2">
    <location>
        <begin position="931"/>
        <end position="998"/>
    </location>
</feature>
<feature type="compositionally biased region" description="Polar residues" evidence="2">
    <location>
        <begin position="366"/>
        <end position="376"/>
    </location>
</feature>
<feature type="compositionally biased region" description="Basic and acidic residues" evidence="2">
    <location>
        <begin position="447"/>
        <end position="476"/>
    </location>
</feature>
<feature type="compositionally biased region" description="Low complexity" evidence="2">
    <location>
        <begin position="22"/>
        <end position="31"/>
    </location>
</feature>
<evidence type="ECO:0000256" key="1">
    <source>
        <dbReference type="SAM" id="Coils"/>
    </source>
</evidence>
<feature type="compositionally biased region" description="Basic and acidic residues" evidence="2">
    <location>
        <begin position="517"/>
        <end position="532"/>
    </location>
</feature>
<feature type="compositionally biased region" description="Low complexity" evidence="2">
    <location>
        <begin position="605"/>
        <end position="614"/>
    </location>
</feature>
<reference evidence="3" key="1">
    <citation type="submission" date="2023-06" db="EMBL/GenBank/DDBJ databases">
        <authorList>
            <person name="Delattre M."/>
        </authorList>
    </citation>
    <scope>NUCLEOTIDE SEQUENCE</scope>
    <source>
        <strain evidence="3">AF72</strain>
    </source>
</reference>
<dbReference type="Proteomes" id="UP001177023">
    <property type="component" value="Unassembled WGS sequence"/>
</dbReference>
<protein>
    <submittedName>
        <fullName evidence="3">Uncharacterized protein</fullName>
    </submittedName>
</protein>
<feature type="region of interest" description="Disordered" evidence="2">
    <location>
        <begin position="586"/>
        <end position="739"/>
    </location>
</feature>
<feature type="compositionally biased region" description="Basic and acidic residues" evidence="2">
    <location>
        <begin position="275"/>
        <end position="289"/>
    </location>
</feature>
<evidence type="ECO:0000313" key="3">
    <source>
        <dbReference type="EMBL" id="CAJ0564400.1"/>
    </source>
</evidence>
<feature type="region of interest" description="Disordered" evidence="2">
    <location>
        <begin position="363"/>
        <end position="574"/>
    </location>
</feature>
<organism evidence="3 4">
    <name type="scientific">Mesorhabditis spiculigera</name>
    <dbReference type="NCBI Taxonomy" id="96644"/>
    <lineage>
        <taxon>Eukaryota</taxon>
        <taxon>Metazoa</taxon>
        <taxon>Ecdysozoa</taxon>
        <taxon>Nematoda</taxon>
        <taxon>Chromadorea</taxon>
        <taxon>Rhabditida</taxon>
        <taxon>Rhabditina</taxon>
        <taxon>Rhabditomorpha</taxon>
        <taxon>Rhabditoidea</taxon>
        <taxon>Rhabditidae</taxon>
        <taxon>Mesorhabditinae</taxon>
        <taxon>Mesorhabditis</taxon>
    </lineage>
</organism>
<name>A0AA36C8N4_9BILA</name>
<feature type="compositionally biased region" description="Basic and acidic residues" evidence="2">
    <location>
        <begin position="1200"/>
        <end position="1245"/>
    </location>
</feature>
<evidence type="ECO:0000313" key="4">
    <source>
        <dbReference type="Proteomes" id="UP001177023"/>
    </source>
</evidence>
<feature type="compositionally biased region" description="Basic and acidic residues" evidence="2">
    <location>
        <begin position="836"/>
        <end position="849"/>
    </location>
</feature>
<feature type="compositionally biased region" description="Basic and acidic residues" evidence="2">
    <location>
        <begin position="620"/>
        <end position="645"/>
    </location>
</feature>
<feature type="region of interest" description="Disordered" evidence="2">
    <location>
        <begin position="1061"/>
        <end position="1105"/>
    </location>
</feature>